<gene>
    <name evidence="1" type="ORF">OB919_05250</name>
</gene>
<protein>
    <recommendedName>
        <fullName evidence="3">CBS domain-containing protein</fullName>
    </recommendedName>
</protein>
<accession>A0AAP3E6J1</accession>
<name>A0AAP3E6J1_9EURY</name>
<evidence type="ECO:0000313" key="2">
    <source>
        <dbReference type="Proteomes" id="UP001321047"/>
    </source>
</evidence>
<proteinExistence type="predicted"/>
<dbReference type="RefSeq" id="WP_342807214.1">
    <property type="nucleotide sequence ID" value="NZ_JAOPJZ010000002.1"/>
</dbReference>
<organism evidence="1 2">
    <name type="scientific">Natronosalvus hydrolyticus</name>
    <dbReference type="NCBI Taxonomy" id="2979988"/>
    <lineage>
        <taxon>Archaea</taxon>
        <taxon>Methanobacteriati</taxon>
        <taxon>Methanobacteriota</taxon>
        <taxon>Stenosarchaea group</taxon>
        <taxon>Halobacteria</taxon>
        <taxon>Halobacteriales</taxon>
        <taxon>Natrialbaceae</taxon>
        <taxon>Natronosalvus</taxon>
    </lineage>
</organism>
<sequence>MAENSVRRRPVVEGEQLYGIVTLDTLDPDLKDDSGTS</sequence>
<comment type="caution">
    <text evidence="1">The sequence shown here is derived from an EMBL/GenBank/DDBJ whole genome shotgun (WGS) entry which is preliminary data.</text>
</comment>
<evidence type="ECO:0008006" key="3">
    <source>
        <dbReference type="Google" id="ProtNLM"/>
    </source>
</evidence>
<keyword evidence="2" id="KW-1185">Reference proteome</keyword>
<dbReference type="EMBL" id="JAOPJZ010000002">
    <property type="protein sequence ID" value="MCU4751389.1"/>
    <property type="molecule type" value="Genomic_DNA"/>
</dbReference>
<dbReference type="AlphaFoldDB" id="A0AAP3E6J1"/>
<evidence type="ECO:0000313" key="1">
    <source>
        <dbReference type="EMBL" id="MCU4751389.1"/>
    </source>
</evidence>
<reference evidence="1 2" key="1">
    <citation type="submission" date="2022-09" db="EMBL/GenBank/DDBJ databases">
        <title>Enrichment on poylsaccharides allowed isolation of novel metabolic and taxonomic groups of Haloarchaea.</title>
        <authorList>
            <person name="Sorokin D.Y."/>
            <person name="Elcheninov A.G."/>
            <person name="Khizhniak T.V."/>
            <person name="Kolganova T.V."/>
            <person name="Kublanov I.V."/>
        </authorList>
    </citation>
    <scope>NUCLEOTIDE SEQUENCE [LARGE SCALE GENOMIC DNA]</scope>
    <source>
        <strain evidence="1 2">AArc-curdl1</strain>
    </source>
</reference>
<dbReference type="Proteomes" id="UP001321047">
    <property type="component" value="Unassembled WGS sequence"/>
</dbReference>